<evidence type="ECO:0000256" key="3">
    <source>
        <dbReference type="SAM" id="MobiDB-lite"/>
    </source>
</evidence>
<dbReference type="EMBL" id="JAEINH010000002">
    <property type="protein sequence ID" value="MBI9113899.1"/>
    <property type="molecule type" value="Genomic_DNA"/>
</dbReference>
<dbReference type="AlphaFoldDB" id="A0A934I1L1"/>
<sequence length="460" mass="50124">MRSDHPAPSSASPASGGSGHVPSRSTTTSTVSYTVPGMHVTDREVTVPLVWSDESDTRTLTLFVRELVAPARRHEDLPLLVFLQGGPGGKGPRPTGPDGWVGHMLATHRVVLLDQRGTGRSSAVRGDSLTALGTPAEQAEHLTHFRADSIVADAEHVRTTVYGGRRWESLGQSYGGFITLTYLSQAPQGLSACYVTGGLPGVIRPDAHEVYRRTYPRTAVKNALFRDRFPQDADRLAAVADRISAGDVRLPDGDLLTVRRLQTLGSDFGMKHGFERVHWALDEALDPGSEDLSDTFLAHVAAETSYRANPLYAVLQEAIYASGTARPGWACEEVRAEHPGFAPDARPLLLTGEMIYPWMFEEIAALRPFRAATEELHRRTEWSPLYDLDVLAANEVPVVAAVYHDDMFVPADLSLETAEHVGNTYAWVTNEHEHDGLRVGGALRHLTEHLAATGGPLRDA</sequence>
<dbReference type="PRINTS" id="PR00793">
    <property type="entry name" value="PROAMNOPTASE"/>
</dbReference>
<comment type="similarity">
    <text evidence="1">Belongs to the peptidase S33 family.</text>
</comment>
<comment type="caution">
    <text evidence="5">The sequence shown here is derived from an EMBL/GenBank/DDBJ whole genome shotgun (WGS) entry which is preliminary data.</text>
</comment>
<accession>A0A934I1L1</accession>
<dbReference type="PANTHER" id="PTHR43248:SF2">
    <property type="entry name" value="PROLYL AMINOPEPTIDASE"/>
    <property type="match status" value="1"/>
</dbReference>
<dbReference type="PANTHER" id="PTHR43248">
    <property type="entry name" value="2-SUCCINYL-6-HYDROXY-2,4-CYCLOHEXADIENE-1-CARBOXYLATE SYNTHASE"/>
    <property type="match status" value="1"/>
</dbReference>
<feature type="domain" description="AB hydrolase-1" evidence="4">
    <location>
        <begin position="78"/>
        <end position="235"/>
    </location>
</feature>
<dbReference type="Gene3D" id="3.40.50.1820">
    <property type="entry name" value="alpha/beta hydrolase"/>
    <property type="match status" value="1"/>
</dbReference>
<dbReference type="Pfam" id="PF00561">
    <property type="entry name" value="Abhydrolase_1"/>
    <property type="match status" value="1"/>
</dbReference>
<dbReference type="InterPro" id="IPR029058">
    <property type="entry name" value="AB_hydrolase_fold"/>
</dbReference>
<dbReference type="InterPro" id="IPR051601">
    <property type="entry name" value="Serine_prot/Carboxylest_S33"/>
</dbReference>
<dbReference type="SUPFAM" id="SSF53474">
    <property type="entry name" value="alpha/beta-Hydrolases"/>
    <property type="match status" value="1"/>
</dbReference>
<organism evidence="5 6">
    <name type="scientific">Sanguibacter suaedae</name>
    <dbReference type="NCBI Taxonomy" id="2795737"/>
    <lineage>
        <taxon>Bacteria</taxon>
        <taxon>Bacillati</taxon>
        <taxon>Actinomycetota</taxon>
        <taxon>Actinomycetes</taxon>
        <taxon>Micrococcales</taxon>
        <taxon>Sanguibacteraceae</taxon>
        <taxon>Sanguibacter</taxon>
    </lineage>
</organism>
<feature type="region of interest" description="Disordered" evidence="3">
    <location>
        <begin position="1"/>
        <end position="35"/>
    </location>
</feature>
<evidence type="ECO:0000256" key="2">
    <source>
        <dbReference type="ARBA" id="ARBA00022801"/>
    </source>
</evidence>
<evidence type="ECO:0000256" key="1">
    <source>
        <dbReference type="ARBA" id="ARBA00010088"/>
    </source>
</evidence>
<evidence type="ECO:0000313" key="6">
    <source>
        <dbReference type="Proteomes" id="UP000602087"/>
    </source>
</evidence>
<dbReference type="GO" id="GO:0006508">
    <property type="term" value="P:proteolysis"/>
    <property type="evidence" value="ECO:0007669"/>
    <property type="project" value="InterPro"/>
</dbReference>
<keyword evidence="6" id="KW-1185">Reference proteome</keyword>
<dbReference type="InterPro" id="IPR002410">
    <property type="entry name" value="Peptidase_S33"/>
</dbReference>
<dbReference type="GO" id="GO:0004177">
    <property type="term" value="F:aminopeptidase activity"/>
    <property type="evidence" value="ECO:0007669"/>
    <property type="project" value="UniProtKB-EC"/>
</dbReference>
<keyword evidence="2 5" id="KW-0378">Hydrolase</keyword>
<name>A0A934I1L1_9MICO</name>
<gene>
    <name evidence="5" type="ORF">JAV76_02575</name>
</gene>
<dbReference type="InterPro" id="IPR000073">
    <property type="entry name" value="AB_hydrolase_1"/>
</dbReference>
<evidence type="ECO:0000313" key="5">
    <source>
        <dbReference type="EMBL" id="MBI9113899.1"/>
    </source>
</evidence>
<reference evidence="5" key="1">
    <citation type="submission" date="2020-12" db="EMBL/GenBank/DDBJ databases">
        <title>Sanguibacter suaedae sp. nov., isolated from Suaeda aralocaspica.</title>
        <authorList>
            <person name="Ma Q."/>
        </authorList>
    </citation>
    <scope>NUCLEOTIDE SEQUENCE</scope>
    <source>
        <strain evidence="5">YZGR15</strain>
    </source>
</reference>
<dbReference type="Proteomes" id="UP000602087">
    <property type="component" value="Unassembled WGS sequence"/>
</dbReference>
<proteinExistence type="inferred from homology"/>
<protein>
    <submittedName>
        <fullName evidence="5">Alpha/beta fold hydrolase</fullName>
    </submittedName>
</protein>
<evidence type="ECO:0000259" key="4">
    <source>
        <dbReference type="Pfam" id="PF00561"/>
    </source>
</evidence>